<dbReference type="EMBL" id="KY795977">
    <property type="protein sequence ID" value="ARS03697.1"/>
    <property type="molecule type" value="Genomic_DNA"/>
</dbReference>
<protein>
    <recommendedName>
        <fullName evidence="2">YdjA protein</fullName>
    </recommendedName>
</protein>
<organism evidence="1">
    <name type="scientific">Escherichia coli</name>
    <dbReference type="NCBI Taxonomy" id="562"/>
    <lineage>
        <taxon>Bacteria</taxon>
        <taxon>Pseudomonadati</taxon>
        <taxon>Pseudomonadota</taxon>
        <taxon>Gammaproteobacteria</taxon>
        <taxon>Enterobacterales</taxon>
        <taxon>Enterobacteriaceae</taxon>
        <taxon>Escherichia</taxon>
    </lineage>
</organism>
<dbReference type="AlphaFoldDB" id="A0A1X9WJ88"/>
<reference evidence="1" key="1">
    <citation type="journal article" date="2017" name="Emerg. Infect. Dis.">
        <title>Locally Acquired mcr-1 in Escherichia coli, Australia, 2011 and 2013.</title>
        <authorList>
            <person name="Ellem J.A."/>
            <person name="Ginn A.N."/>
            <person name="Chen S.C."/>
            <person name="Ferguson J."/>
            <person name="Partridge S.R."/>
            <person name="Iredell J.R."/>
        </authorList>
    </citation>
    <scope>NUCLEOTIDE SEQUENCE</scope>
    <source>
        <strain evidence="1">JIE2288</strain>
        <plasmid evidence="1">pJIE2288-1</plasmid>
    </source>
</reference>
<proteinExistence type="predicted"/>
<dbReference type="InterPro" id="IPR025586">
    <property type="entry name" value="PcfJ"/>
</dbReference>
<geneLocation type="plasmid" evidence="1">
    <name>pJIE2288-1</name>
</geneLocation>
<dbReference type="Pfam" id="PF14284">
    <property type="entry name" value="PcfJ"/>
    <property type="match status" value="1"/>
</dbReference>
<evidence type="ECO:0008006" key="2">
    <source>
        <dbReference type="Google" id="ProtNLM"/>
    </source>
</evidence>
<sequence>MCSRRTARMPAALWFSLALHGYMNVTTWMSHYRLCNGKRRNKNVVCGPMQIRFHRGNGVSEIKGARKCILLLVCHDSVFLSLCNIKGFFLTGGGMYVINQQTRDNNILTLHDVFKIYQNTGGLRLVKTEENEKYISIIICGVFRIRKNKKNNKITLWGYKLRDKHTGVWTRRNSFPGKIFLFWSKKSAYDMDDWLKYAISYIIKSLIEAGYSIEDKLYLLRIGEEEENSESRYISTLYPSNVYYSYEYGIHDIVHCLGKIASFNYPYNTRYISRHILLAEIKNKIYQRALKIIGVDNEFNASKALSKAIWIMVDKKIFAQYARASHCSIAYNSIRQALFEDYLDFSKRIHIVNDMDFFGLWPMVGRLRQQHKNGQFILSGKTKELYEKISFPCKLSYGEFRSLRHVSLSLVYALNDKHDNASFRFTVRLLRHPLIKNYPVRAIYWIIDYISIRAYSEKENDIYRICSKWLEYHRDLFKNIGFYDRNTESRQTSRWEMETNQLCHAIDWLLAEERLIHKNQEWPSFWRLSDEWTRQVKNNVIPVIPKWKGTGINWQKVDNGVNELITFDALCQEGQEMEHCVASYADWCASGEYIAISVLMDNERATLGLSRKEHDLTYQFDQMRGIRNQAVSRNMLIKGRHILKIINSSLKR</sequence>
<name>A0A1X9WJ88_ECOLX</name>
<keyword evidence="1" id="KW-0614">Plasmid</keyword>
<evidence type="ECO:0000313" key="1">
    <source>
        <dbReference type="EMBL" id="ARS03697.1"/>
    </source>
</evidence>
<accession>A0A1X9WJ88</accession>